<dbReference type="Proteomes" id="UP000011910">
    <property type="component" value="Unassembled WGS sequence"/>
</dbReference>
<dbReference type="EMBL" id="AODQ01000097">
    <property type="protein sequence ID" value="EMR01670.1"/>
    <property type="molecule type" value="Genomic_DNA"/>
</dbReference>
<keyword evidence="2" id="KW-1185">Reference proteome</keyword>
<sequence length="241" mass="25442">MQQVKNIAGAVAGGQNYTQPLNGVAGSGAYPYGLASFQQDIIYPGIEEHLAPMPQHRFPQGLHHAGQLVGANVGVGIYQNIGGGAMGHKDLQHAAHIAPLFAAGVELAIRIGARTPLAKAVVALGVYHLLFVDGGQVPAPFPHIPAPLQHNGFEAQLNEANSGKQTGRPGAYHQHWGCLLHIGQRIQLPLQQRGGCSRGEHLHLQVYPDLLPATGIDGAAQRAYLQPFGRGQASGLQYQGV</sequence>
<accession>M7NIS9</accession>
<proteinExistence type="predicted"/>
<comment type="caution">
    <text evidence="1">The sequence shown here is derived from an EMBL/GenBank/DDBJ whole genome shotgun (WGS) entry which is preliminary data.</text>
</comment>
<evidence type="ECO:0000313" key="2">
    <source>
        <dbReference type="Proteomes" id="UP000011910"/>
    </source>
</evidence>
<reference evidence="1 2" key="1">
    <citation type="journal article" date="2013" name="Genome Announc.">
        <title>Draft Genome Sequence of Cesiribacter andamanensis Strain AMV16T, Isolated from a Soil Sample from a Mud Volcano in the Andaman Islands, India.</title>
        <authorList>
            <person name="Shivaji S."/>
            <person name="Ara S."/>
            <person name="Begum Z."/>
            <person name="Srinivas T.N."/>
            <person name="Singh A."/>
            <person name="Kumar Pinnaka A."/>
        </authorList>
    </citation>
    <scope>NUCLEOTIDE SEQUENCE [LARGE SCALE GENOMIC DNA]</scope>
    <source>
        <strain evidence="1 2">AMV16</strain>
    </source>
</reference>
<organism evidence="1 2">
    <name type="scientific">Cesiribacter andamanensis AMV16</name>
    <dbReference type="NCBI Taxonomy" id="1279009"/>
    <lineage>
        <taxon>Bacteria</taxon>
        <taxon>Pseudomonadati</taxon>
        <taxon>Bacteroidota</taxon>
        <taxon>Cytophagia</taxon>
        <taxon>Cytophagales</taxon>
        <taxon>Cesiribacteraceae</taxon>
        <taxon>Cesiribacter</taxon>
    </lineage>
</organism>
<gene>
    <name evidence="1" type="ORF">ADICEAN_03189</name>
</gene>
<evidence type="ECO:0000313" key="1">
    <source>
        <dbReference type="EMBL" id="EMR01670.1"/>
    </source>
</evidence>
<dbReference type="eggNOG" id="ENOG502ZCVS">
    <property type="taxonomic scope" value="Bacteria"/>
</dbReference>
<dbReference type="AlphaFoldDB" id="M7NIS9"/>
<name>M7NIS9_9BACT</name>
<protein>
    <submittedName>
        <fullName evidence="1">Uncharacterized protein</fullName>
    </submittedName>
</protein>